<evidence type="ECO:0000313" key="1">
    <source>
        <dbReference type="EMBL" id="KAJ8618708.1"/>
    </source>
</evidence>
<evidence type="ECO:0000313" key="2">
    <source>
        <dbReference type="Proteomes" id="UP001234297"/>
    </source>
</evidence>
<protein>
    <submittedName>
        <fullName evidence="1">Uncharacterized protein</fullName>
    </submittedName>
</protein>
<name>A0ACC2KCA9_PERAE</name>
<gene>
    <name evidence="1" type="ORF">MRB53_014894</name>
</gene>
<dbReference type="Proteomes" id="UP001234297">
    <property type="component" value="Chromosome 4"/>
</dbReference>
<comment type="caution">
    <text evidence="1">The sequence shown here is derived from an EMBL/GenBank/DDBJ whole genome shotgun (WGS) entry which is preliminary data.</text>
</comment>
<dbReference type="EMBL" id="CM056812">
    <property type="protein sequence ID" value="KAJ8618708.1"/>
    <property type="molecule type" value="Genomic_DNA"/>
</dbReference>
<proteinExistence type="predicted"/>
<reference evidence="1 2" key="1">
    <citation type="journal article" date="2022" name="Hortic Res">
        <title>A haplotype resolved chromosomal level avocado genome allows analysis of novel avocado genes.</title>
        <authorList>
            <person name="Nath O."/>
            <person name="Fletcher S.J."/>
            <person name="Hayward A."/>
            <person name="Shaw L.M."/>
            <person name="Masouleh A.K."/>
            <person name="Furtado A."/>
            <person name="Henry R.J."/>
            <person name="Mitter N."/>
        </authorList>
    </citation>
    <scope>NUCLEOTIDE SEQUENCE [LARGE SCALE GENOMIC DNA]</scope>
    <source>
        <strain evidence="2">cv. Hass</strain>
    </source>
</reference>
<keyword evidence="2" id="KW-1185">Reference proteome</keyword>
<organism evidence="1 2">
    <name type="scientific">Persea americana</name>
    <name type="common">Avocado</name>
    <dbReference type="NCBI Taxonomy" id="3435"/>
    <lineage>
        <taxon>Eukaryota</taxon>
        <taxon>Viridiplantae</taxon>
        <taxon>Streptophyta</taxon>
        <taxon>Embryophyta</taxon>
        <taxon>Tracheophyta</taxon>
        <taxon>Spermatophyta</taxon>
        <taxon>Magnoliopsida</taxon>
        <taxon>Magnoliidae</taxon>
        <taxon>Laurales</taxon>
        <taxon>Lauraceae</taxon>
        <taxon>Persea</taxon>
    </lineage>
</organism>
<sequence length="591" mass="65545">MATDMDQPYREWSHEEMSGDSQDVPLCQVLDHGSISFGRFAVESLSWEKWSVFSHNRCQEEIEKFKAPGIVAQKKAYFEEYYKRIRELKALQREQDRQDTAAALGSGGDGGVCSKGGEEHNAEADDTVSVVTSHSLLSEETTADVSIEKEKSFSDGFQFQYLVKEPMIPVVDSSRNVSDVRIEEIEQPKIGCNNLMNECDTRKGQCPVAIAECLEPESARQATVSEETETITQSDSNIPREKDQISNQVVPSTRKHRDCTSISKAIASSIRNPASLKNDSVYKEAVVTSAKNNVTADHRSKGDRVKSSQGFKHPLGKPADRAENSVNSRKTTSSKDVPNNSSTSMSSNRHFMETHSNTMVPLPSLLSKERQASGSNRTRDDVPGHSDSKASNRLAKLPGHRKKMSHSQIAVSSDRPLKEVRSNITVPRPFTFSTEKRAAAPTRTRDNSQSHSVSKASNRLDQPTGHKESMPYVQNTSVEIAVKGGMRGTSLATRRSINPHLKGHLNQQRGHEPSPRSSLTSNDMGKKQIEVKEEPEFRRFPQSLKSVGSQLPSFSKNGTPKSGHRKLQIIPSRCADKKGGQKSRQGMPCWR</sequence>
<accession>A0ACC2KCA9</accession>